<dbReference type="PANTHER" id="PTHR43190">
    <property type="entry name" value="N-ACETYL-D-GLUCOSAMINE KINASE"/>
    <property type="match status" value="1"/>
</dbReference>
<dbReference type="Pfam" id="PF01869">
    <property type="entry name" value="BcrAD_BadFG"/>
    <property type="match status" value="1"/>
</dbReference>
<name>A0ABW5CHK9_9HYPH</name>
<dbReference type="EMBL" id="JBHUIJ010000002">
    <property type="protein sequence ID" value="MFD2236007.1"/>
    <property type="molecule type" value="Genomic_DNA"/>
</dbReference>
<evidence type="ECO:0000313" key="3">
    <source>
        <dbReference type="Proteomes" id="UP001597371"/>
    </source>
</evidence>
<dbReference type="Proteomes" id="UP001597371">
    <property type="component" value="Unassembled WGS sequence"/>
</dbReference>
<dbReference type="InterPro" id="IPR002731">
    <property type="entry name" value="ATPase_BadF"/>
</dbReference>
<protein>
    <submittedName>
        <fullName evidence="2">BadF/BadG/BcrA/BcrD ATPase family protein</fullName>
    </submittedName>
</protein>
<gene>
    <name evidence="2" type="ORF">ACFSKQ_00830</name>
</gene>
<dbReference type="RefSeq" id="WP_209736055.1">
    <property type="nucleotide sequence ID" value="NZ_CP072611.1"/>
</dbReference>
<evidence type="ECO:0000259" key="1">
    <source>
        <dbReference type="Pfam" id="PF01869"/>
    </source>
</evidence>
<evidence type="ECO:0000313" key="2">
    <source>
        <dbReference type="EMBL" id="MFD2236007.1"/>
    </source>
</evidence>
<dbReference type="SUPFAM" id="SSF53067">
    <property type="entry name" value="Actin-like ATPase domain"/>
    <property type="match status" value="2"/>
</dbReference>
<sequence length="291" mass="28975">MDRQRLLVGVDGGGTHCRARVATADGLVFGEARGGSANIFSDPGGAALVVRRTVEDALAAAGLDATALARCHAGLGLAGANVPDAARAFAAEPLPFASYRLASDAVIACLGAHGGADGGIAIFGTGTAYVARRQGSHTVFGGWGLAVSDRGSGADIGRAALAAALDAHDGLGERSALTDEVMGGFDNDPAHLAIFAGKARPGDFGRFAPLVWDRLDAGDAVAEAIVARALAAVEPALRRLLALGVPAISLLGGMAGRYAPLLPGDIISCLASPLGDGLDGALVLAAETLPQ</sequence>
<dbReference type="PANTHER" id="PTHR43190:SF3">
    <property type="entry name" value="N-ACETYL-D-GLUCOSAMINE KINASE"/>
    <property type="match status" value="1"/>
</dbReference>
<dbReference type="InterPro" id="IPR052519">
    <property type="entry name" value="Euk-type_GlcNAc_Kinase"/>
</dbReference>
<keyword evidence="3" id="KW-1185">Reference proteome</keyword>
<dbReference type="CDD" id="cd24082">
    <property type="entry name" value="ASKHA_NBD_GspK-like"/>
    <property type="match status" value="1"/>
</dbReference>
<organism evidence="2 3">
    <name type="scientific">Aureimonas populi</name>
    <dbReference type="NCBI Taxonomy" id="1701758"/>
    <lineage>
        <taxon>Bacteria</taxon>
        <taxon>Pseudomonadati</taxon>
        <taxon>Pseudomonadota</taxon>
        <taxon>Alphaproteobacteria</taxon>
        <taxon>Hyphomicrobiales</taxon>
        <taxon>Aurantimonadaceae</taxon>
        <taxon>Aureimonas</taxon>
    </lineage>
</organism>
<proteinExistence type="predicted"/>
<dbReference type="InterPro" id="IPR043129">
    <property type="entry name" value="ATPase_NBD"/>
</dbReference>
<accession>A0ABW5CHK9</accession>
<reference evidence="3" key="1">
    <citation type="journal article" date="2019" name="Int. J. Syst. Evol. Microbiol.">
        <title>The Global Catalogue of Microorganisms (GCM) 10K type strain sequencing project: providing services to taxonomists for standard genome sequencing and annotation.</title>
        <authorList>
            <consortium name="The Broad Institute Genomics Platform"/>
            <consortium name="The Broad Institute Genome Sequencing Center for Infectious Disease"/>
            <person name="Wu L."/>
            <person name="Ma J."/>
        </authorList>
    </citation>
    <scope>NUCLEOTIDE SEQUENCE [LARGE SCALE GENOMIC DNA]</scope>
    <source>
        <strain evidence="3">ZS-35-S2</strain>
    </source>
</reference>
<feature type="domain" description="ATPase BadF/BadG/BcrA/BcrD type" evidence="1">
    <location>
        <begin position="8"/>
        <end position="257"/>
    </location>
</feature>
<dbReference type="Gene3D" id="3.30.420.40">
    <property type="match status" value="2"/>
</dbReference>
<comment type="caution">
    <text evidence="2">The sequence shown here is derived from an EMBL/GenBank/DDBJ whole genome shotgun (WGS) entry which is preliminary data.</text>
</comment>